<evidence type="ECO:0000259" key="4">
    <source>
        <dbReference type="Pfam" id="PF03732"/>
    </source>
</evidence>
<name>A0A2Z6N036_TRISU</name>
<dbReference type="EMBL" id="DF973655">
    <property type="protein sequence ID" value="GAU37121.1"/>
    <property type="molecule type" value="Genomic_DNA"/>
</dbReference>
<gene>
    <name evidence="5" type="ORF">TSUD_278720</name>
</gene>
<feature type="coiled-coil region" evidence="1">
    <location>
        <begin position="124"/>
        <end position="151"/>
    </location>
</feature>
<feature type="region of interest" description="Disordered" evidence="2">
    <location>
        <begin position="492"/>
        <end position="598"/>
    </location>
</feature>
<evidence type="ECO:0000256" key="3">
    <source>
        <dbReference type="SAM" id="SignalP"/>
    </source>
</evidence>
<dbReference type="AlphaFoldDB" id="A0A2Z6N036"/>
<evidence type="ECO:0000313" key="5">
    <source>
        <dbReference type="EMBL" id="GAU37121.1"/>
    </source>
</evidence>
<feature type="region of interest" description="Disordered" evidence="2">
    <location>
        <begin position="398"/>
        <end position="417"/>
    </location>
</feature>
<dbReference type="PANTHER" id="PTHR33067:SF39">
    <property type="entry name" value="TRANSCRIPTION FACTOR INTERACTOR AND REGULATOR CCHC(ZN) FAMILY"/>
    <property type="match status" value="1"/>
</dbReference>
<evidence type="ECO:0000313" key="6">
    <source>
        <dbReference type="Proteomes" id="UP000242715"/>
    </source>
</evidence>
<proteinExistence type="predicted"/>
<keyword evidence="3" id="KW-0732">Signal</keyword>
<protein>
    <recommendedName>
        <fullName evidence="4">Retrotransposon gag domain-containing protein</fullName>
    </recommendedName>
</protein>
<feature type="compositionally biased region" description="Basic and acidic residues" evidence="2">
    <location>
        <begin position="546"/>
        <end position="582"/>
    </location>
</feature>
<keyword evidence="1" id="KW-0175">Coiled coil</keyword>
<dbReference type="CDD" id="cd00303">
    <property type="entry name" value="retropepsin_like"/>
    <property type="match status" value="1"/>
</dbReference>
<dbReference type="InterPro" id="IPR005162">
    <property type="entry name" value="Retrotrans_gag_dom"/>
</dbReference>
<feature type="chain" id="PRO_5016459854" description="Retrotransposon gag domain-containing protein" evidence="3">
    <location>
        <begin position="21"/>
        <end position="824"/>
    </location>
</feature>
<reference evidence="6" key="1">
    <citation type="journal article" date="2017" name="Front. Plant Sci.">
        <title>Climate Clever Clovers: New Paradigm to Reduce the Environmental Footprint of Ruminants by Breeding Low Methanogenic Forages Utilizing Haplotype Variation.</title>
        <authorList>
            <person name="Kaur P."/>
            <person name="Appels R."/>
            <person name="Bayer P.E."/>
            <person name="Keeble-Gagnere G."/>
            <person name="Wang J."/>
            <person name="Hirakawa H."/>
            <person name="Shirasawa K."/>
            <person name="Vercoe P."/>
            <person name="Stefanova K."/>
            <person name="Durmic Z."/>
            <person name="Nichols P."/>
            <person name="Revell C."/>
            <person name="Isobe S.N."/>
            <person name="Edwards D."/>
            <person name="Erskine W."/>
        </authorList>
    </citation>
    <scope>NUCLEOTIDE SEQUENCE [LARGE SCALE GENOMIC DNA]</scope>
    <source>
        <strain evidence="6">cv. Daliak</strain>
    </source>
</reference>
<evidence type="ECO:0000256" key="1">
    <source>
        <dbReference type="SAM" id="Coils"/>
    </source>
</evidence>
<feature type="compositionally biased region" description="Basic and acidic residues" evidence="2">
    <location>
        <begin position="503"/>
        <end position="538"/>
    </location>
</feature>
<feature type="domain" description="Retrotransposon gag" evidence="4">
    <location>
        <begin position="250"/>
        <end position="332"/>
    </location>
</feature>
<feature type="signal peptide" evidence="3">
    <location>
        <begin position="1"/>
        <end position="20"/>
    </location>
</feature>
<accession>A0A2Z6N036</accession>
<dbReference type="InterPro" id="IPR021109">
    <property type="entry name" value="Peptidase_aspartic_dom_sf"/>
</dbReference>
<keyword evidence="6" id="KW-1185">Reference proteome</keyword>
<organism evidence="5 6">
    <name type="scientific">Trifolium subterraneum</name>
    <name type="common">Subterranean clover</name>
    <dbReference type="NCBI Taxonomy" id="3900"/>
    <lineage>
        <taxon>Eukaryota</taxon>
        <taxon>Viridiplantae</taxon>
        <taxon>Streptophyta</taxon>
        <taxon>Embryophyta</taxon>
        <taxon>Tracheophyta</taxon>
        <taxon>Spermatophyta</taxon>
        <taxon>Magnoliopsida</taxon>
        <taxon>eudicotyledons</taxon>
        <taxon>Gunneridae</taxon>
        <taxon>Pentapetalae</taxon>
        <taxon>rosids</taxon>
        <taxon>fabids</taxon>
        <taxon>Fabales</taxon>
        <taxon>Fabaceae</taxon>
        <taxon>Papilionoideae</taxon>
        <taxon>50 kb inversion clade</taxon>
        <taxon>NPAAA clade</taxon>
        <taxon>Hologalegina</taxon>
        <taxon>IRL clade</taxon>
        <taxon>Trifolieae</taxon>
        <taxon>Trifolium</taxon>
    </lineage>
</organism>
<dbReference type="Proteomes" id="UP000242715">
    <property type="component" value="Unassembled WGS sequence"/>
</dbReference>
<sequence length="824" mass="93929">MLPCLLSLIWLAYIADESSYLSDVVTYPYGLALRFTPVDFQARTWVFWFCFPAFLPARRRETAARRRRSGAVLAPLKLKWSWIQEDSRLELLPDFDHELVDSNPCTSSSGFLFDPKIEKTARANRKAVRQAKEASRLLASASQDYQEIQSNTDQEPIDMAGEENFIPVPPPRRTLGDYGQRNNGGIANLGFQPVNPVTFDIKNTVINALKEDQYSGAESQCPNLHLSHFYDACDYTDPPGISESDKRLRLFKLSLTGRAKDWLDTIPPGTIATWQDLERKFKDRYFPIHKFLERRSEIMNFEQGDSETLYDAWERFKLCLKKCPDHVETMAQNEYRAQNDRGAKKKAGILELDTNNAILAEMKLMSKEMEELKKASSRGSQAHVNQFEEVKCDFCRGGHENGQNSNSNPPARKPSPMEESINKFIQVTQESIGELKTSQLTMQKHNDASIKNLETQMGQLSRQFSELMSQGTFGGNTKDNPRNEQCKTITLRIREVPSPQLGESHKKKEKNKVPEGEVEKEELSEKKNEGEVEKSKESEVEESGESENKGEVEKLREKKVRSEEEDMVKEQKARQEKGKGKESSPNIKLPYPRKKKAKAKDHSQFKKFMKLLNTLQLNVPLVEALEQMPLYSKFLKELLTKKRKPLDDDTVDMMEECSALIQRKLPQKKKDPGSFTIPCSIGNLCIGRALCDLGSSINLMSLTMMKKIPGAVAKPTRMQLSLTDRSIVYPYGILHDVLVRVGEFIFPADFIIMDMAEDREVESLLLGRPFLATGRALIDVEMGELMLLTDEEKIMFNVFEAMKRNDDDSDCFRVTTRKLALCDG</sequence>
<dbReference type="Gene3D" id="2.40.70.10">
    <property type="entry name" value="Acid Proteases"/>
    <property type="match status" value="1"/>
</dbReference>
<evidence type="ECO:0000256" key="2">
    <source>
        <dbReference type="SAM" id="MobiDB-lite"/>
    </source>
</evidence>
<dbReference type="Pfam" id="PF03732">
    <property type="entry name" value="Retrotrans_gag"/>
    <property type="match status" value="1"/>
</dbReference>
<dbReference type="PANTHER" id="PTHR33067">
    <property type="entry name" value="RNA-DIRECTED DNA POLYMERASE-RELATED"/>
    <property type="match status" value="1"/>
</dbReference>
<dbReference type="OrthoDB" id="1734538at2759"/>